<comment type="caution">
    <text evidence="1">The sequence shown here is derived from an EMBL/GenBank/DDBJ whole genome shotgun (WGS) entry which is preliminary data.</text>
</comment>
<sequence length="64" mass="7076">MGDVRAQPVSVRVCVGNSGMKPGPSEFVVVDIELEVTRTAAVRVRHRRFCVLRATLGLRVTLNR</sequence>
<evidence type="ECO:0000313" key="2">
    <source>
        <dbReference type="Proteomes" id="UP000641514"/>
    </source>
</evidence>
<dbReference type="EMBL" id="BMJH01000004">
    <property type="protein sequence ID" value="GGC74975.1"/>
    <property type="molecule type" value="Genomic_DNA"/>
</dbReference>
<gene>
    <name evidence="1" type="ORF">GCM10011410_30340</name>
</gene>
<dbReference type="AlphaFoldDB" id="A0A916XIR1"/>
<reference evidence="1" key="1">
    <citation type="journal article" date="2014" name="Int. J. Syst. Evol. Microbiol.">
        <title>Complete genome sequence of Corynebacterium casei LMG S-19264T (=DSM 44701T), isolated from a smear-ripened cheese.</title>
        <authorList>
            <consortium name="US DOE Joint Genome Institute (JGI-PGF)"/>
            <person name="Walter F."/>
            <person name="Albersmeier A."/>
            <person name="Kalinowski J."/>
            <person name="Ruckert C."/>
        </authorList>
    </citation>
    <scope>NUCLEOTIDE SEQUENCE</scope>
    <source>
        <strain evidence="1">CGMCC 1.15478</strain>
    </source>
</reference>
<accession>A0A916XIR1</accession>
<name>A0A916XIR1_9ACTN</name>
<protein>
    <submittedName>
        <fullName evidence="1">Uncharacterized protein</fullName>
    </submittedName>
</protein>
<reference evidence="1" key="2">
    <citation type="submission" date="2020-09" db="EMBL/GenBank/DDBJ databases">
        <authorList>
            <person name="Sun Q."/>
            <person name="Zhou Y."/>
        </authorList>
    </citation>
    <scope>NUCLEOTIDE SEQUENCE</scope>
    <source>
        <strain evidence="1">CGMCC 1.15478</strain>
    </source>
</reference>
<evidence type="ECO:0000313" key="1">
    <source>
        <dbReference type="EMBL" id="GGC74975.1"/>
    </source>
</evidence>
<dbReference type="Proteomes" id="UP000641514">
    <property type="component" value="Unassembled WGS sequence"/>
</dbReference>
<proteinExistence type="predicted"/>
<organism evidence="1 2">
    <name type="scientific">Hoyosella rhizosphaerae</name>
    <dbReference type="NCBI Taxonomy" id="1755582"/>
    <lineage>
        <taxon>Bacteria</taxon>
        <taxon>Bacillati</taxon>
        <taxon>Actinomycetota</taxon>
        <taxon>Actinomycetes</taxon>
        <taxon>Mycobacteriales</taxon>
        <taxon>Hoyosellaceae</taxon>
        <taxon>Hoyosella</taxon>
    </lineage>
</organism>
<keyword evidence="2" id="KW-1185">Reference proteome</keyword>